<dbReference type="EMBL" id="CP044496">
    <property type="protein sequence ID" value="QFG51231.1"/>
    <property type="molecule type" value="Genomic_DNA"/>
</dbReference>
<name>A0A0D6A2Z9_9LACO</name>
<evidence type="ECO:0000313" key="7">
    <source>
        <dbReference type="Proteomes" id="UP000035709"/>
    </source>
</evidence>
<gene>
    <name evidence="6" type="ORF">LA749_04175</name>
    <name evidence="5" type="ORF">LBAT_0799</name>
</gene>
<evidence type="ECO:0000256" key="2">
    <source>
        <dbReference type="ARBA" id="ARBA00023015"/>
    </source>
</evidence>
<protein>
    <submittedName>
        <fullName evidence="5 6">Copper transport repressor</fullName>
    </submittedName>
</protein>
<evidence type="ECO:0000313" key="8">
    <source>
        <dbReference type="Proteomes" id="UP000325393"/>
    </source>
</evidence>
<accession>A0A0D6A2Z9</accession>
<comment type="similarity">
    <text evidence="1">Belongs to the BlaI transcriptional regulatory family.</text>
</comment>
<dbReference type="InterPro" id="IPR005650">
    <property type="entry name" value="BlaI_family"/>
</dbReference>
<organism evidence="5 7">
    <name type="scientific">Lactobacillus acetotolerans</name>
    <dbReference type="NCBI Taxonomy" id="1600"/>
    <lineage>
        <taxon>Bacteria</taxon>
        <taxon>Bacillati</taxon>
        <taxon>Bacillota</taxon>
        <taxon>Bacilli</taxon>
        <taxon>Lactobacillales</taxon>
        <taxon>Lactobacillaceae</taxon>
        <taxon>Lactobacillus</taxon>
    </lineage>
</organism>
<dbReference type="RefSeq" id="WP_056969952.1">
    <property type="nucleotide sequence ID" value="NZ_AP014808.1"/>
</dbReference>
<keyword evidence="3" id="KW-0238">DNA-binding</keyword>
<evidence type="ECO:0000256" key="3">
    <source>
        <dbReference type="ARBA" id="ARBA00023125"/>
    </source>
</evidence>
<dbReference type="OrthoDB" id="1849040at2"/>
<evidence type="ECO:0000256" key="4">
    <source>
        <dbReference type="ARBA" id="ARBA00023163"/>
    </source>
</evidence>
<dbReference type="Gene3D" id="1.10.10.10">
    <property type="entry name" value="Winged helix-like DNA-binding domain superfamily/Winged helix DNA-binding domain"/>
    <property type="match status" value="1"/>
</dbReference>
<keyword evidence="4" id="KW-0804">Transcription</keyword>
<dbReference type="PIRSF" id="PIRSF019455">
    <property type="entry name" value="CopR_AtkY"/>
    <property type="match status" value="1"/>
</dbReference>
<evidence type="ECO:0000313" key="6">
    <source>
        <dbReference type="EMBL" id="QFG51231.1"/>
    </source>
</evidence>
<keyword evidence="2" id="KW-0805">Transcription regulation</keyword>
<sequence>MKTISTSEWEVMRVVWTLKQATSKNIIDNLQKKKWKPATVKTLIGRLVNKKFLGEKTAKRPYIFYPLVDETKAMNRVSSDLFKHLCDMHKGQVLLNLLNETEIDQDDIKKMQSLLSKKIKTAPKMVDCNCVGGRNDG</sequence>
<evidence type="ECO:0000256" key="1">
    <source>
        <dbReference type="ARBA" id="ARBA00011046"/>
    </source>
</evidence>
<evidence type="ECO:0000313" key="5">
    <source>
        <dbReference type="EMBL" id="BAQ57188.1"/>
    </source>
</evidence>
<dbReference type="Proteomes" id="UP000325393">
    <property type="component" value="Chromosome"/>
</dbReference>
<dbReference type="InterPro" id="IPR036390">
    <property type="entry name" value="WH_DNA-bd_sf"/>
</dbReference>
<dbReference type="Proteomes" id="UP000035709">
    <property type="component" value="Chromosome"/>
</dbReference>
<dbReference type="NCBIfam" id="TIGR02698">
    <property type="entry name" value="CopY_TcrY"/>
    <property type="match status" value="1"/>
</dbReference>
<dbReference type="PATRIC" id="fig|1600.4.peg.820"/>
<dbReference type="KEGG" id="lae:LBAT_0799"/>
<dbReference type="SUPFAM" id="SSF46785">
    <property type="entry name" value="Winged helix' DNA-binding domain"/>
    <property type="match status" value="1"/>
</dbReference>
<dbReference type="GeneID" id="78212178"/>
<keyword evidence="7" id="KW-1185">Reference proteome</keyword>
<dbReference type="AlphaFoldDB" id="A0A0D6A2Z9"/>
<dbReference type="GO" id="GO:0003677">
    <property type="term" value="F:DNA binding"/>
    <property type="evidence" value="ECO:0007669"/>
    <property type="project" value="UniProtKB-KW"/>
</dbReference>
<dbReference type="Pfam" id="PF03965">
    <property type="entry name" value="Penicillinase_R"/>
    <property type="match status" value="1"/>
</dbReference>
<reference evidence="5 7" key="1">
    <citation type="submission" date="2015-03" db="EMBL/GenBank/DDBJ databases">
        <title>Complete genome sequence of Lactobacillus acetotolerans NBRC 13120.</title>
        <authorList>
            <person name="Toh H."/>
            <person name="Morita H."/>
            <person name="Fujita N."/>
        </authorList>
    </citation>
    <scope>NUCLEOTIDE SEQUENCE [LARGE SCALE GENOMIC DNA]</scope>
    <source>
        <strain evidence="5 7">NBRC 13120</strain>
    </source>
</reference>
<dbReference type="EMBL" id="AP014808">
    <property type="protein sequence ID" value="BAQ57188.1"/>
    <property type="molecule type" value="Genomic_DNA"/>
</dbReference>
<reference evidence="6 8" key="2">
    <citation type="submission" date="2019-09" db="EMBL/GenBank/DDBJ databases">
        <title>Genome sequencing of Lactobacillus acetotolerans.</title>
        <authorList>
            <person name="Kim K."/>
        </authorList>
    </citation>
    <scope>NUCLEOTIDE SEQUENCE [LARGE SCALE GENOMIC DNA]</scope>
    <source>
        <strain evidence="6 8">LA749</strain>
    </source>
</reference>
<dbReference type="GO" id="GO:0045892">
    <property type="term" value="P:negative regulation of DNA-templated transcription"/>
    <property type="evidence" value="ECO:0007669"/>
    <property type="project" value="InterPro"/>
</dbReference>
<proteinExistence type="inferred from homology"/>
<dbReference type="InterPro" id="IPR014071">
    <property type="entry name" value="Cu_transp_CopY/TcrY"/>
</dbReference>
<dbReference type="STRING" id="1600.LBAT_0799"/>
<dbReference type="InterPro" id="IPR036388">
    <property type="entry name" value="WH-like_DNA-bd_sf"/>
</dbReference>